<dbReference type="AlphaFoldDB" id="A0A975BTJ1"/>
<evidence type="ECO:0000313" key="2">
    <source>
        <dbReference type="Proteomes" id="UP000663722"/>
    </source>
</evidence>
<evidence type="ECO:0000313" key="1">
    <source>
        <dbReference type="EMBL" id="QTA91415.1"/>
    </source>
</evidence>
<dbReference type="EMBL" id="CP061800">
    <property type="protein sequence ID" value="QTA91415.1"/>
    <property type="molecule type" value="Genomic_DNA"/>
</dbReference>
<proteinExistence type="predicted"/>
<name>A0A975BTJ1_9BACT</name>
<keyword evidence="2" id="KW-1185">Reference proteome</keyword>
<accession>A0A975BTJ1</accession>
<dbReference type="KEGG" id="dmm:dnm_074820"/>
<reference evidence="1" key="1">
    <citation type="journal article" date="2021" name="Microb. Physiol.">
        <title>Proteogenomic Insights into the Physiology of Marine, Sulfate-Reducing, Filamentous Desulfonema limicola and Desulfonema magnum.</title>
        <authorList>
            <person name="Schnaars V."/>
            <person name="Wohlbrand L."/>
            <person name="Scheve S."/>
            <person name="Hinrichs C."/>
            <person name="Reinhardt R."/>
            <person name="Rabus R."/>
        </authorList>
    </citation>
    <scope>NUCLEOTIDE SEQUENCE</scope>
    <source>
        <strain evidence="1">4be13</strain>
    </source>
</reference>
<organism evidence="1 2">
    <name type="scientific">Desulfonema magnum</name>
    <dbReference type="NCBI Taxonomy" id="45655"/>
    <lineage>
        <taxon>Bacteria</taxon>
        <taxon>Pseudomonadati</taxon>
        <taxon>Thermodesulfobacteriota</taxon>
        <taxon>Desulfobacteria</taxon>
        <taxon>Desulfobacterales</taxon>
        <taxon>Desulfococcaceae</taxon>
        <taxon>Desulfonema</taxon>
    </lineage>
</organism>
<sequence>MKNPGFSPPVTKILTDKKTTFQNVFNAFEINAHEKPGFFAPGHENIDR</sequence>
<dbReference type="Proteomes" id="UP000663722">
    <property type="component" value="Chromosome"/>
</dbReference>
<gene>
    <name evidence="1" type="ORF">dnm_074820</name>
</gene>
<protein>
    <submittedName>
        <fullName evidence="1">Uncharacterized protein</fullName>
    </submittedName>
</protein>